<dbReference type="GO" id="GO:0006271">
    <property type="term" value="P:DNA strand elongation involved in DNA replication"/>
    <property type="evidence" value="ECO:0007669"/>
    <property type="project" value="TreeGrafter"/>
</dbReference>
<accession>A0AAN9VM86</accession>
<dbReference type="PANTHER" id="PTHR17598:SF13">
    <property type="entry name" value="DNA POLYMERASE DELTA SUBUNIT 3"/>
    <property type="match status" value="1"/>
</dbReference>
<proteinExistence type="predicted"/>
<protein>
    <recommendedName>
        <fullName evidence="2">DNA polymerase delta subunit 3</fullName>
    </recommendedName>
</protein>
<dbReference type="EMBL" id="JAZDUA010000144">
    <property type="protein sequence ID" value="KAK7866543.1"/>
    <property type="molecule type" value="Genomic_DNA"/>
</dbReference>
<evidence type="ECO:0000256" key="5">
    <source>
        <dbReference type="SAM" id="MobiDB-lite"/>
    </source>
</evidence>
<organism evidence="6 7">
    <name type="scientific">Gryllus longicercus</name>
    <dbReference type="NCBI Taxonomy" id="2509291"/>
    <lineage>
        <taxon>Eukaryota</taxon>
        <taxon>Metazoa</taxon>
        <taxon>Ecdysozoa</taxon>
        <taxon>Arthropoda</taxon>
        <taxon>Hexapoda</taxon>
        <taxon>Insecta</taxon>
        <taxon>Pterygota</taxon>
        <taxon>Neoptera</taxon>
        <taxon>Polyneoptera</taxon>
        <taxon>Orthoptera</taxon>
        <taxon>Ensifera</taxon>
        <taxon>Gryllidea</taxon>
        <taxon>Grylloidea</taxon>
        <taxon>Gryllidae</taxon>
        <taxon>Gryllinae</taxon>
        <taxon>Gryllus</taxon>
    </lineage>
</organism>
<feature type="compositionally biased region" description="Acidic residues" evidence="5">
    <location>
        <begin position="340"/>
        <end position="360"/>
    </location>
</feature>
<feature type="region of interest" description="Disordered" evidence="5">
    <location>
        <begin position="428"/>
        <end position="509"/>
    </location>
</feature>
<keyword evidence="4" id="KW-0539">Nucleus</keyword>
<sequence length="509" mass="57264">MGESDNIEDVGYLQDIISYIFDEKKIVTYKWISNVLSIHVNRAKQLLFTFIKHISEERLKELQVTYLVGGILPNDRGCRLQVVSEDDLEKVKAQFKVITSEHIYSVSLKTCLVDLQNLCSVDGVKDSEVGRHGAVKCLKSISRTSQESASKRQGAYKCVEDDKKWPTAQAKTEKETSTGSNGKKSAKANGISAMFAAQNGKKKVEDTSPKKPDVKSAEKSSPEKKVPAPKNSSKGGKPPANRLAAMFSAQNTKPKTAKKDVQEEDKPKTNNENSEKDLKDTKNNSKLEEKHEKNTDSKNTQEKSSKTNTKSASKKSKQKKRKASDNQEKSKKRKRIVMMDDSDSSDDDIFGSDKDDEEEDKSLQLPPENEEEEEEIEKPTEVAPPKDSDPSEPDANVHHARKRHLVDRTFMDEEGYMVTKKVYEYVSCDESGSEGEKENEKALKSKNNKTESESKDNESESEPKKLKADRQTPKTVQGPQKSLKNSNQKKNSSPEKKKQATLMNFFKRN</sequence>
<feature type="compositionally biased region" description="Basic and acidic residues" evidence="5">
    <location>
        <begin position="165"/>
        <end position="176"/>
    </location>
</feature>
<evidence type="ECO:0000256" key="3">
    <source>
        <dbReference type="ARBA" id="ARBA00022705"/>
    </source>
</evidence>
<dbReference type="Gene3D" id="3.90.1030.20">
    <property type="entry name" value="DNA polymerase delta, p66 (Cdc27) subunit, wHTH domain"/>
    <property type="match status" value="1"/>
</dbReference>
<dbReference type="AlphaFoldDB" id="A0AAN9VM86"/>
<keyword evidence="7" id="KW-1185">Reference proteome</keyword>
<feature type="compositionally biased region" description="Basic and acidic residues" evidence="5">
    <location>
        <begin position="377"/>
        <end position="389"/>
    </location>
</feature>
<feature type="region of interest" description="Disordered" evidence="5">
    <location>
        <begin position="165"/>
        <end position="416"/>
    </location>
</feature>
<feature type="compositionally biased region" description="Basic and acidic residues" evidence="5">
    <location>
        <begin position="202"/>
        <end position="226"/>
    </location>
</feature>
<dbReference type="GO" id="GO:1904161">
    <property type="term" value="P:DNA synthesis involved in UV-damage excision repair"/>
    <property type="evidence" value="ECO:0007669"/>
    <property type="project" value="TreeGrafter"/>
</dbReference>
<dbReference type="FunFam" id="3.90.1030.20:FF:000002">
    <property type="entry name" value="DNA polymerase delta subunit"/>
    <property type="match status" value="1"/>
</dbReference>
<dbReference type="InterPro" id="IPR041913">
    <property type="entry name" value="POLD3_sf"/>
</dbReference>
<comment type="subcellular location">
    <subcellularLocation>
        <location evidence="1">Nucleus</location>
    </subcellularLocation>
</comment>
<dbReference type="GO" id="GO:0043625">
    <property type="term" value="C:delta DNA polymerase complex"/>
    <property type="evidence" value="ECO:0007669"/>
    <property type="project" value="InterPro"/>
</dbReference>
<dbReference type="Pfam" id="PF09507">
    <property type="entry name" value="CDC27"/>
    <property type="match status" value="1"/>
</dbReference>
<name>A0AAN9VM86_9ORTH</name>
<feature type="compositionally biased region" description="Basic residues" evidence="5">
    <location>
        <begin position="312"/>
        <end position="322"/>
    </location>
</feature>
<evidence type="ECO:0000313" key="6">
    <source>
        <dbReference type="EMBL" id="KAK7866543.1"/>
    </source>
</evidence>
<dbReference type="GO" id="GO:0006297">
    <property type="term" value="P:nucleotide-excision repair, DNA gap filling"/>
    <property type="evidence" value="ECO:0007669"/>
    <property type="project" value="TreeGrafter"/>
</dbReference>
<reference evidence="6 7" key="1">
    <citation type="submission" date="2024-03" db="EMBL/GenBank/DDBJ databases">
        <title>The genome assembly and annotation of the cricket Gryllus longicercus Weissman &amp; Gray.</title>
        <authorList>
            <person name="Szrajer S."/>
            <person name="Gray D."/>
            <person name="Ylla G."/>
        </authorList>
    </citation>
    <scope>NUCLEOTIDE SEQUENCE [LARGE SCALE GENOMIC DNA]</scope>
    <source>
        <strain evidence="6">DAG 2021-001</strain>
        <tissue evidence="6">Whole body minus gut</tissue>
    </source>
</reference>
<gene>
    <name evidence="6" type="ORF">R5R35_002874</name>
</gene>
<feature type="compositionally biased region" description="Basic and acidic residues" evidence="5">
    <location>
        <begin position="434"/>
        <end position="472"/>
    </location>
</feature>
<evidence type="ECO:0000256" key="4">
    <source>
        <dbReference type="ARBA" id="ARBA00023242"/>
    </source>
</evidence>
<feature type="compositionally biased region" description="Low complexity" evidence="5">
    <location>
        <begin position="480"/>
        <end position="491"/>
    </location>
</feature>
<dbReference type="GO" id="GO:0003887">
    <property type="term" value="F:DNA-directed DNA polymerase activity"/>
    <property type="evidence" value="ECO:0007669"/>
    <property type="project" value="TreeGrafter"/>
</dbReference>
<evidence type="ECO:0000256" key="1">
    <source>
        <dbReference type="ARBA" id="ARBA00004123"/>
    </source>
</evidence>
<feature type="compositionally biased region" description="Basic and acidic residues" evidence="5">
    <location>
        <begin position="257"/>
        <end position="305"/>
    </location>
</feature>
<dbReference type="PANTHER" id="PTHR17598">
    <property type="entry name" value="DNA POLYMERASE DELTA SUBUNIT 3"/>
    <property type="match status" value="1"/>
</dbReference>
<dbReference type="InterPro" id="IPR019038">
    <property type="entry name" value="POLD3"/>
</dbReference>
<keyword evidence="3" id="KW-0235">DNA replication</keyword>
<comment type="caution">
    <text evidence="6">The sequence shown here is derived from an EMBL/GenBank/DDBJ whole genome shotgun (WGS) entry which is preliminary data.</text>
</comment>
<dbReference type="Proteomes" id="UP001378592">
    <property type="component" value="Unassembled WGS sequence"/>
</dbReference>
<evidence type="ECO:0000256" key="2">
    <source>
        <dbReference type="ARBA" id="ARBA00017589"/>
    </source>
</evidence>
<evidence type="ECO:0000313" key="7">
    <source>
        <dbReference type="Proteomes" id="UP001378592"/>
    </source>
</evidence>